<dbReference type="PROSITE" id="PS51318">
    <property type="entry name" value="TAT"/>
    <property type="match status" value="1"/>
</dbReference>
<dbReference type="Gene3D" id="3.40.190.10">
    <property type="entry name" value="Periplasmic binding protein-like II"/>
    <property type="match status" value="2"/>
</dbReference>
<sequence>MLSRRTLLSTTLALAAAAPLIAGRPARAEEAPKALRIGYQKNGILLVAKTRKSLEGHFGPLGVTVEWVEFAFGPPLLEALNAGSIDFGATGDTPPIFAQAAQADLVYAAAQPAAGSGQGLVVPKTSTARTVADLKGARIAVGKGSSAHNFLVAALQKAGLGWQDITPVYLAPADARAAFAGGSLDAWAIWDPYFAIAEQEESARVITTSADVEPQNSYFLASKGFASDHPGALRSLVEELNRVGTWADAHHPEVAKLFADETGISLAAEQRSVDRATFHIGPLTDEIVTQQQKIADRFAALGLIPGPITVRDIVWTPSA</sequence>
<dbReference type="SUPFAM" id="SSF53850">
    <property type="entry name" value="Periplasmic binding protein-like II"/>
    <property type="match status" value="1"/>
</dbReference>
<dbReference type="PANTHER" id="PTHR30024:SF42">
    <property type="entry name" value="ALIPHATIC SULFONATES-BINDING PROTEIN-RELATED"/>
    <property type="match status" value="1"/>
</dbReference>
<feature type="signal peptide" evidence="2">
    <location>
        <begin position="1"/>
        <end position="28"/>
    </location>
</feature>
<evidence type="ECO:0000259" key="3">
    <source>
        <dbReference type="SMART" id="SM00062"/>
    </source>
</evidence>
<accession>A0ABU1JQY2</accession>
<reference evidence="4 5" key="1">
    <citation type="submission" date="2023-07" db="EMBL/GenBank/DDBJ databases">
        <title>Sorghum-associated microbial communities from plants grown in Nebraska, USA.</title>
        <authorList>
            <person name="Schachtman D."/>
        </authorList>
    </citation>
    <scope>NUCLEOTIDE SEQUENCE [LARGE SCALE GENOMIC DNA]</scope>
    <source>
        <strain evidence="4 5">584</strain>
    </source>
</reference>
<protein>
    <submittedName>
        <fullName evidence="4">Sulfonate transport system substrate-binding protein</fullName>
    </submittedName>
</protein>
<evidence type="ECO:0000313" key="5">
    <source>
        <dbReference type="Proteomes" id="UP001262410"/>
    </source>
</evidence>
<evidence type="ECO:0000256" key="1">
    <source>
        <dbReference type="ARBA" id="ARBA00010742"/>
    </source>
</evidence>
<dbReference type="Pfam" id="PF13379">
    <property type="entry name" value="NMT1_2"/>
    <property type="match status" value="1"/>
</dbReference>
<comment type="caution">
    <text evidence="4">The sequence shown here is derived from an EMBL/GenBank/DDBJ whole genome shotgun (WGS) entry which is preliminary data.</text>
</comment>
<feature type="chain" id="PRO_5046235309" evidence="2">
    <location>
        <begin position="29"/>
        <end position="319"/>
    </location>
</feature>
<evidence type="ECO:0000313" key="4">
    <source>
        <dbReference type="EMBL" id="MDR6291024.1"/>
    </source>
</evidence>
<proteinExistence type="inferred from homology"/>
<dbReference type="EMBL" id="JAVDPW010000006">
    <property type="protein sequence ID" value="MDR6291024.1"/>
    <property type="molecule type" value="Genomic_DNA"/>
</dbReference>
<dbReference type="NCBIfam" id="TIGR01728">
    <property type="entry name" value="SsuA_fam"/>
    <property type="match status" value="1"/>
</dbReference>
<comment type="similarity">
    <text evidence="1">Belongs to the bacterial solute-binding protein SsuA/TauA family.</text>
</comment>
<dbReference type="RefSeq" id="WP_309795926.1">
    <property type="nucleotide sequence ID" value="NZ_JAVDPW010000006.1"/>
</dbReference>
<dbReference type="InterPro" id="IPR010067">
    <property type="entry name" value="ABC_SsuA_sub-bd"/>
</dbReference>
<dbReference type="InterPro" id="IPR001638">
    <property type="entry name" value="Solute-binding_3/MltF_N"/>
</dbReference>
<organism evidence="4 5">
    <name type="scientific">Inquilinus ginsengisoli</name>
    <dbReference type="NCBI Taxonomy" id="363840"/>
    <lineage>
        <taxon>Bacteria</taxon>
        <taxon>Pseudomonadati</taxon>
        <taxon>Pseudomonadota</taxon>
        <taxon>Alphaproteobacteria</taxon>
        <taxon>Rhodospirillales</taxon>
        <taxon>Rhodospirillaceae</taxon>
        <taxon>Inquilinus</taxon>
    </lineage>
</organism>
<feature type="domain" description="Solute-binding protein family 3/N-terminal" evidence="3">
    <location>
        <begin position="34"/>
        <end position="254"/>
    </location>
</feature>
<evidence type="ECO:0000256" key="2">
    <source>
        <dbReference type="SAM" id="SignalP"/>
    </source>
</evidence>
<gene>
    <name evidence="4" type="ORF">E9232_003550</name>
</gene>
<name>A0ABU1JQY2_9PROT</name>
<dbReference type="PANTHER" id="PTHR30024">
    <property type="entry name" value="ALIPHATIC SULFONATES-BINDING PROTEIN-RELATED"/>
    <property type="match status" value="1"/>
</dbReference>
<dbReference type="InterPro" id="IPR006311">
    <property type="entry name" value="TAT_signal"/>
</dbReference>
<dbReference type="Proteomes" id="UP001262410">
    <property type="component" value="Unassembled WGS sequence"/>
</dbReference>
<keyword evidence="2" id="KW-0732">Signal</keyword>
<keyword evidence="5" id="KW-1185">Reference proteome</keyword>
<dbReference type="SMART" id="SM00062">
    <property type="entry name" value="PBPb"/>
    <property type="match status" value="1"/>
</dbReference>